<evidence type="ECO:0000313" key="10">
    <source>
        <dbReference type="EMBL" id="CAF3502122.1"/>
    </source>
</evidence>
<dbReference type="InterPro" id="IPR023313">
    <property type="entry name" value="UBQ-conjugating_AS"/>
</dbReference>
<comment type="caution">
    <text evidence="9">The sequence shown here is derived from an EMBL/GenBank/DDBJ whole genome shotgun (WGS) entry which is preliminary data.</text>
</comment>
<feature type="domain" description="UBC core" evidence="8">
    <location>
        <begin position="11"/>
        <end position="159"/>
    </location>
</feature>
<keyword evidence="3 7" id="KW-0547">Nucleotide-binding</keyword>
<dbReference type="Proteomes" id="UP000663882">
    <property type="component" value="Unassembled WGS sequence"/>
</dbReference>
<dbReference type="EMBL" id="CAJOAX010000079">
    <property type="protein sequence ID" value="CAF3502122.1"/>
    <property type="molecule type" value="Genomic_DNA"/>
</dbReference>
<evidence type="ECO:0000256" key="6">
    <source>
        <dbReference type="PROSITE-ProRule" id="PRU10133"/>
    </source>
</evidence>
<keyword evidence="5 7" id="KW-0067">ATP-binding</keyword>
<comment type="similarity">
    <text evidence="7">Belongs to the ubiquitin-conjugating enzyme family.</text>
</comment>
<dbReference type="SMART" id="SM00212">
    <property type="entry name" value="UBCc"/>
    <property type="match status" value="1"/>
</dbReference>
<evidence type="ECO:0000256" key="4">
    <source>
        <dbReference type="ARBA" id="ARBA00022786"/>
    </source>
</evidence>
<sequence>MIYSTNDDCNSAKKRLLKDLIQIQSLTIQDGVTATPLNESNLFEWQAIITGPDDTPYEGGLYELYISIPCNYPVKPPKIRFKTEIFHPNIYKNGDICIDILQEQWSQVMSIEKILISIRSLLNEPNINSPANPEAALLYKEHRSEFYRRIRNDINKQINEKLILLTPLNSYENLSSLLFEK</sequence>
<keyword evidence="2" id="KW-0808">Transferase</keyword>
<dbReference type="AlphaFoldDB" id="A0A814AA23"/>
<dbReference type="FunFam" id="3.10.110.10:FF:000060">
    <property type="entry name" value="Ubiquitin conjugating enzyme (UbcB)"/>
    <property type="match status" value="1"/>
</dbReference>
<dbReference type="OrthoDB" id="9984419at2759"/>
<dbReference type="PANTHER" id="PTHR24067">
    <property type="entry name" value="UBIQUITIN-CONJUGATING ENZYME E2"/>
    <property type="match status" value="1"/>
</dbReference>
<dbReference type="Gene3D" id="3.10.110.10">
    <property type="entry name" value="Ubiquitin Conjugating Enzyme"/>
    <property type="match status" value="1"/>
</dbReference>
<dbReference type="PROSITE" id="PS50127">
    <property type="entry name" value="UBC_2"/>
    <property type="match status" value="1"/>
</dbReference>
<dbReference type="Pfam" id="PF00179">
    <property type="entry name" value="UQ_con"/>
    <property type="match status" value="1"/>
</dbReference>
<evidence type="ECO:0000256" key="2">
    <source>
        <dbReference type="ARBA" id="ARBA00022679"/>
    </source>
</evidence>
<dbReference type="PROSITE" id="PS00183">
    <property type="entry name" value="UBC_1"/>
    <property type="match status" value="1"/>
</dbReference>
<accession>A0A814AA23</accession>
<proteinExistence type="inferred from homology"/>
<protein>
    <recommendedName>
        <fullName evidence="1">E2 ubiquitin-conjugating enzyme</fullName>
        <ecNumber evidence="1">2.3.2.23</ecNumber>
    </recommendedName>
</protein>
<evidence type="ECO:0000259" key="8">
    <source>
        <dbReference type="PROSITE" id="PS50127"/>
    </source>
</evidence>
<feature type="active site" description="Glycyl thioester intermediate" evidence="6">
    <location>
        <position position="97"/>
    </location>
</feature>
<dbReference type="InterPro" id="IPR000608">
    <property type="entry name" value="UBC"/>
</dbReference>
<reference evidence="9" key="1">
    <citation type="submission" date="2021-02" db="EMBL/GenBank/DDBJ databases">
        <authorList>
            <person name="Nowell W R."/>
        </authorList>
    </citation>
    <scope>NUCLEOTIDE SEQUENCE</scope>
</reference>
<dbReference type="EMBL" id="CAJNOO010000335">
    <property type="protein sequence ID" value="CAF0909765.1"/>
    <property type="molecule type" value="Genomic_DNA"/>
</dbReference>
<dbReference type="InterPro" id="IPR050113">
    <property type="entry name" value="Ub_conjugating_enzyme"/>
</dbReference>
<dbReference type="InterPro" id="IPR016135">
    <property type="entry name" value="UBQ-conjugating_enzyme/RWD"/>
</dbReference>
<dbReference type="GO" id="GO:0061631">
    <property type="term" value="F:ubiquitin conjugating enzyme activity"/>
    <property type="evidence" value="ECO:0007669"/>
    <property type="project" value="UniProtKB-EC"/>
</dbReference>
<dbReference type="Proteomes" id="UP000663823">
    <property type="component" value="Unassembled WGS sequence"/>
</dbReference>
<evidence type="ECO:0000313" key="9">
    <source>
        <dbReference type="EMBL" id="CAF0909765.1"/>
    </source>
</evidence>
<dbReference type="EC" id="2.3.2.23" evidence="1"/>
<evidence type="ECO:0000256" key="7">
    <source>
        <dbReference type="RuleBase" id="RU362109"/>
    </source>
</evidence>
<evidence type="ECO:0000313" key="11">
    <source>
        <dbReference type="Proteomes" id="UP000663882"/>
    </source>
</evidence>
<organism evidence="9 11">
    <name type="scientific">Rotaria sordida</name>
    <dbReference type="NCBI Taxonomy" id="392033"/>
    <lineage>
        <taxon>Eukaryota</taxon>
        <taxon>Metazoa</taxon>
        <taxon>Spiralia</taxon>
        <taxon>Gnathifera</taxon>
        <taxon>Rotifera</taxon>
        <taxon>Eurotatoria</taxon>
        <taxon>Bdelloidea</taxon>
        <taxon>Philodinida</taxon>
        <taxon>Philodinidae</taxon>
        <taxon>Rotaria</taxon>
    </lineage>
</organism>
<dbReference type="GO" id="GO:0005524">
    <property type="term" value="F:ATP binding"/>
    <property type="evidence" value="ECO:0007669"/>
    <property type="project" value="UniProtKB-UniRule"/>
</dbReference>
<name>A0A814AA23_9BILA</name>
<gene>
    <name evidence="10" type="ORF">OTI717_LOCUS1771</name>
    <name evidence="9" type="ORF">RFH988_LOCUS9423</name>
</gene>
<keyword evidence="4 7" id="KW-0833">Ubl conjugation pathway</keyword>
<evidence type="ECO:0000256" key="1">
    <source>
        <dbReference type="ARBA" id="ARBA00012486"/>
    </source>
</evidence>
<evidence type="ECO:0000256" key="5">
    <source>
        <dbReference type="ARBA" id="ARBA00022840"/>
    </source>
</evidence>
<dbReference type="SUPFAM" id="SSF54495">
    <property type="entry name" value="UBC-like"/>
    <property type="match status" value="1"/>
</dbReference>
<evidence type="ECO:0000256" key="3">
    <source>
        <dbReference type="ARBA" id="ARBA00022741"/>
    </source>
</evidence>